<dbReference type="AlphaFoldDB" id="A0A9D1EBC0"/>
<dbReference type="EMBL" id="DVHM01000171">
    <property type="protein sequence ID" value="HIR71593.1"/>
    <property type="molecule type" value="Genomic_DNA"/>
</dbReference>
<evidence type="ECO:0000256" key="1">
    <source>
        <dbReference type="SAM" id="Coils"/>
    </source>
</evidence>
<organism evidence="2 3">
    <name type="scientific">Candidatus Pullilachnospira gallistercoris</name>
    <dbReference type="NCBI Taxonomy" id="2840911"/>
    <lineage>
        <taxon>Bacteria</taxon>
        <taxon>Bacillati</taxon>
        <taxon>Bacillota</taxon>
        <taxon>Clostridia</taxon>
        <taxon>Lachnospirales</taxon>
        <taxon>Lachnospiraceae</taxon>
        <taxon>Lachnospiraceae incertae sedis</taxon>
        <taxon>Candidatus Pullilachnospira</taxon>
    </lineage>
</organism>
<evidence type="ECO:0000313" key="3">
    <source>
        <dbReference type="Proteomes" id="UP000823912"/>
    </source>
</evidence>
<evidence type="ECO:0008006" key="4">
    <source>
        <dbReference type="Google" id="ProtNLM"/>
    </source>
</evidence>
<name>A0A9D1EBC0_9FIRM</name>
<reference evidence="2" key="2">
    <citation type="journal article" date="2021" name="PeerJ">
        <title>Extensive microbial diversity within the chicken gut microbiome revealed by metagenomics and culture.</title>
        <authorList>
            <person name="Gilroy R."/>
            <person name="Ravi A."/>
            <person name="Getino M."/>
            <person name="Pursley I."/>
            <person name="Horton D.L."/>
            <person name="Alikhan N.F."/>
            <person name="Baker D."/>
            <person name="Gharbi K."/>
            <person name="Hall N."/>
            <person name="Watson M."/>
            <person name="Adriaenssens E.M."/>
            <person name="Foster-Nyarko E."/>
            <person name="Jarju S."/>
            <person name="Secka A."/>
            <person name="Antonio M."/>
            <person name="Oren A."/>
            <person name="Chaudhuri R.R."/>
            <person name="La Ragione R."/>
            <person name="Hildebrand F."/>
            <person name="Pallen M.J."/>
        </authorList>
    </citation>
    <scope>NUCLEOTIDE SEQUENCE</scope>
    <source>
        <strain evidence="2">ChiSjej5B23-6657</strain>
    </source>
</reference>
<reference evidence="2" key="1">
    <citation type="submission" date="2020-10" db="EMBL/GenBank/DDBJ databases">
        <authorList>
            <person name="Gilroy R."/>
        </authorList>
    </citation>
    <scope>NUCLEOTIDE SEQUENCE</scope>
    <source>
        <strain evidence="2">ChiSjej5B23-6657</strain>
    </source>
</reference>
<proteinExistence type="predicted"/>
<gene>
    <name evidence="2" type="ORF">IAA55_09970</name>
</gene>
<keyword evidence="1" id="KW-0175">Coiled coil</keyword>
<evidence type="ECO:0000313" key="2">
    <source>
        <dbReference type="EMBL" id="HIR71593.1"/>
    </source>
</evidence>
<dbReference type="Proteomes" id="UP000823912">
    <property type="component" value="Unassembled WGS sequence"/>
</dbReference>
<feature type="non-terminal residue" evidence="2">
    <location>
        <position position="1"/>
    </location>
</feature>
<sequence length="242" mass="28345">ECAIKENNGTIYVIYGIEVQSSVHYAMPVRNMLYDALHYAAQVSEIVSEHRKNRDYGMDTGEFLSGFYRSDRLYPVHTMVIYFGARTWDGPRSLKEMLRLPEKNVFFNDYRLNLLVPAEVEDFGKFHTQLGGVLEFLKVMEDKEELADLIRRKKDLFQELSREAAEVLRAFAKVDIKISGSEEEVDMCRGIDEMMEDVREELIRNFIREGTPYDITRRCVLREGMSEEQFQKIWASERKIAN</sequence>
<accession>A0A9D1EBC0</accession>
<comment type="caution">
    <text evidence="2">The sequence shown here is derived from an EMBL/GenBank/DDBJ whole genome shotgun (WGS) entry which is preliminary data.</text>
</comment>
<protein>
    <recommendedName>
        <fullName evidence="4">Transposase</fullName>
    </recommendedName>
</protein>
<feature type="coiled-coil region" evidence="1">
    <location>
        <begin position="139"/>
        <end position="166"/>
    </location>
</feature>